<dbReference type="SMART" id="SM00149">
    <property type="entry name" value="PLCYc"/>
    <property type="match status" value="1"/>
</dbReference>
<dbReference type="SMART" id="SM00239">
    <property type="entry name" value="C2"/>
    <property type="match status" value="1"/>
</dbReference>
<keyword evidence="14" id="KW-1185">Reference proteome</keyword>
<dbReference type="Pfam" id="PF00388">
    <property type="entry name" value="PI-PLC-X"/>
    <property type="match status" value="1"/>
</dbReference>
<dbReference type="Gene3D" id="1.10.238.10">
    <property type="entry name" value="EF-hand"/>
    <property type="match status" value="1"/>
</dbReference>
<dbReference type="SMART" id="SM00314">
    <property type="entry name" value="RA"/>
    <property type="match status" value="2"/>
</dbReference>
<dbReference type="Pfam" id="PF00168">
    <property type="entry name" value="C2"/>
    <property type="match status" value="1"/>
</dbReference>
<dbReference type="InterPro" id="IPR015359">
    <property type="entry name" value="PLC_EF-hand-like"/>
</dbReference>
<dbReference type="PROSITE" id="PS50004">
    <property type="entry name" value="C2"/>
    <property type="match status" value="1"/>
</dbReference>
<dbReference type="CDD" id="cd00275">
    <property type="entry name" value="C2_PLC_like"/>
    <property type="match status" value="1"/>
</dbReference>
<feature type="compositionally biased region" description="Polar residues" evidence="8">
    <location>
        <begin position="2208"/>
        <end position="2223"/>
    </location>
</feature>
<evidence type="ECO:0000256" key="1">
    <source>
        <dbReference type="ARBA" id="ARBA00012368"/>
    </source>
</evidence>
<dbReference type="Pfam" id="PF09279">
    <property type="entry name" value="EF-hand_like"/>
    <property type="match status" value="1"/>
</dbReference>
<dbReference type="Proteomes" id="UP000030764">
    <property type="component" value="Unassembled WGS sequence"/>
</dbReference>
<feature type="compositionally biased region" description="Acidic residues" evidence="8">
    <location>
        <begin position="2639"/>
        <end position="2662"/>
    </location>
</feature>
<dbReference type="Gene3D" id="3.10.20.90">
    <property type="entry name" value="Phosphatidylinositol 3-kinase Catalytic Subunit, Chain A, domain 1"/>
    <property type="match status" value="2"/>
</dbReference>
<evidence type="ECO:0000256" key="3">
    <source>
        <dbReference type="ARBA" id="ARBA00022963"/>
    </source>
</evidence>
<feature type="region of interest" description="Disordered" evidence="8">
    <location>
        <begin position="1040"/>
        <end position="1060"/>
    </location>
</feature>
<dbReference type="PANTHER" id="PTHR10336:SF6">
    <property type="entry name" value="1-PHOSPHATIDYLINOSITOL 4,5-BISPHOSPHATE PHOSPHODIESTERASE EPSILON-1"/>
    <property type="match status" value="1"/>
</dbReference>
<dbReference type="PROSITE" id="PS50007">
    <property type="entry name" value="PIPLC_X_DOMAIN"/>
    <property type="match status" value="1"/>
</dbReference>
<dbReference type="SUPFAM" id="SSF54236">
    <property type="entry name" value="Ubiquitin-like"/>
    <property type="match status" value="2"/>
</dbReference>
<name>A0A085MK45_9BILA</name>
<dbReference type="Pfam" id="PF00373">
    <property type="entry name" value="FERM_M"/>
    <property type="match status" value="1"/>
</dbReference>
<feature type="region of interest" description="Disordered" evidence="8">
    <location>
        <begin position="497"/>
        <end position="525"/>
    </location>
</feature>
<sequence>MPALSPGDGDHCSLDERKARDTLLKRTEKALKNGEDIFVLKLIARLKNQQARHDWQHQESFDEIGTSFIDSGSQRRLTTKSLQICLDYCLRLAIVYQRKEVVELLLKSGLHPDHLINCDCFDDSKEGGHGRALVDASVRQEEQAQVPLRQSSLNGQLPPSLLAALSSPSCVDCRPLILAVETKNVDIVSLLCRYNASVDLSDSQDRTALLAAVQLSPLPLAIVEILLEHGARIGPSRCSSAAPVDLMPELFRMQKTLIKDLVHKAILLWKANGLERSPPDQDEKSQPAMRISNRYSEPESVKQSPSKQSGRTGQALFYVTSGSPKTSRPSGLQSQSPSGFACKEESDGIIKSLKCLVNNPECLQYVTDALLQEEGNILLKSHHNVDNCELDECISQLLEEILVVALKEYEAPFLQSGRKEAASISSNPKLHNLFKSIVRFCLELLTKGGSCSRFTAFHVLNQVIDICISKGFLVWPQVKFLSTELLSMQCPVGVSRPHERRSLGESTKSRIAHQPKRKNDSVTVDQTSNSCKEALCDILEPLSALEPNILVMLLHNALTMEKRSGDVKYGCLPSRRSRRCAHCSLILCARILLFLCHQEEIRKQLADPQNIRLLVQMLDVTLEPQFLCYMLQIVATLALDRKTRSVLRDLRADELLVQMLLPGDEWYYTNQTMIFPKVVKHHAARILIYIGMGHMVGNRVNLFNCPNVANLADSSTNSSESPLIKELHNEVEDRYILKTCLSPQFVETTSGTILYSVEGLLMKLLNTVGDIPEDGNSKISQSYLSWTIALVDPLLLLRLLLHKFSWDVGFLQYRGRSSSGHSFGVPAGQVQKSKSFDRQLPKALDSETDNANSMLRSGSMRTDNALKQTHHGRGSLTASETCSEGVRTKSNFSKYIQNLFRTKRAKMNSIASTHSNQNSDTESLLEFQKKLQNLPPRCSMDEDNVNYFSSLPLKVVGQKDGQSICFYPNDSECSVCAENSARQTRNDGSTENAGNACQSLAVPQIQIEIRRASVLSQFSVGQGLSSSAVECLPLLTAPTNMSRRSSGTTTSPYSGTSQLSSQRSSVVSSLVFSNSSSPLPSSDHVPFVFNVATPNRRASSVISIMPRISVRSLAERPILSADMSTLKIILECIINIFGRGNDGINDVLKETRNLFGKIMAVTEDMQVKEWCAVMMQFMTIKEVMEESEVYNPDRLGDEYFELQDQIASGSLPCSKDEAALLASIQSLIEEKWPSSKRQLSRLLSYRRLREISQKISTLTWDSENANPPLLIRPLLFSMNKEKTRNSSKEQSQKNVFNRLLCKTLSLSINAEALEHCLPANYRESKQIIKLIQVWKRKLFHSNFYDSENGLKHLYVQTCKRLPAFGCKLFHVKELYRGKLLRKSRRILCLGAAYISLLRPSTKTLIRKQKTVSLLRWHVGSGSTDRSLTLDFGTTKWYFMVPSAMLRKTIGMTLWELVQINTPKTVQKAFSSKLEEAEPPSAAFHLTGADGLPVMFHGLFVSESLNGFLEESATLYSLELERLQSVFYFPEEVAFQLSAIEYDLVYSISPMDYVTYVICDLNQVRLNLNPSQVRMLIKRFAEVSSWVTHLILSQPSHEDRRNMLCFIVRAAETCWNIGNFNGATEILYGLSSEKLQPFWLSLSAENKRKFMNLSEILLSQEPSIELRKATQRALSCNSFRPIPFFGTFLKDLYTIFQSIPSLVPGEKAAEDRDNAKPFWLSLSAENKRKFMNLSEILLSQEPSIELRKATQRALSCNSFRPIPFFGTFLKDLYTIFQSIPSLVPGEKAAEDRDNAKVEKTSASIDSSLPDHSTSFFSEHIGVTSFLNSQKIELIQTVLDNLETFHSHSRSRHSNEKGDEGEQPNSRTLEIIQPLTEMPSPTLMSLRRIDADLMQRLQHGCSVIYYECETARSAFCHLHLDTTCSYIKWQKSNFSSWLTTTVGKGGAQNLDSLSAVGSECKEASGSSEVDSRKVRASISPQPVLSSSSTSADDFSKRIKLLSGVPAYRSMEDGLIVLTYVKSVEICNNPDFDILAVYQRHCTDTTVPPKCFSVVYGGTLTDNYTVYFVAPEMTASVLTEGLAQILNELKNQYCHHDRRLFWLRKLYLDLLSADQNFLIAANPSTALQAFGGRAFWTDQLSAFGSPSEHSSPTFKKTKSVRYPSQRGYLPTAKLKKLSVTGEQGFPSRVRLSIRNSFRLSSGSSQDSSSSKVNNVLASSKMTSEAKGQSAGESKRSTLASLVSPSTMHKKSIGDIQENPLNFLEFTELFKLFSIRMRKDLRDLFKEQVRRYQEQEKQQQQHLFLKSDSKSSTCDIHLLPSHSGETSDKKNAAAGKDTDPFMNDAFIDKLMPDQLMRQMSTSKRIADKQMKIYDALATASIAQNSAGVDTSRSMWLTAAAIKSFMRIHQMELISDAQAVELIARHEPDAVMRSKQRMSFEGFARFLLDSSNFAYLNEDNKMNKKDMDYPLSYYFIASSHNTYLTGHQLKGESSVELYRQILMTGCRCIEFDCWDGDDGQPVIYHGHTLTTKINFRQVVEIVRRSAFEVSSLPVIISIENHCSLPLQAKMAQTFKSVFGERLVSQFLFENDLSDNPRLPSPLQLKGKVLIKNKKLSFEPPPPLGDRSSKVDGHKSQKGSLMEWSMEEEEDEEAQYDFDDNDEDDEEVNREAKVADTGVNKLSPSSKLQSNKMYKSKDDSASSDTSSTKNDPAVLATHGNLIAPAQYGSELTASSEELYKASSKKTGGPVPQVAPELSDLVIYCQAVKFKGFAISGDAELAQKRAGTSSVKKMGNSMQPVPASPGMDFASTENVQTHAYRTPCFQVSCYQLPSMNETTAKKLIRKHPLELVAFTKDHILRTYPSAVRIDSSNFNPLMFWTFGIQMVALNYQTQDIPMAINAAMFEQNGNCGYMLKPRVMWDETHPLYGTFNPWAHDLRKISGIRLILNIISGQFVCPGQADASPYVEVELMGIEADSWKERTKTVQRNGLNPIWLQTFQFQVNFLDLCFLRLAVIESGSNKCTAQRVIPLKALRAGYRHVRLRSPNNCPLEYSSIFIYSRMEEEEFIYVDGESTENKVHTLPQNGEIPIFKQQIYVLKIYGVCPDNSSTTVQAQSTTVAREVIDMALKNCGHEADLLDDYVLMEDLWMPEPSTTRQVQVSRRVLEPDELIMNAVANWNGANGRFVLRKKGSDPSSRAWMNTIIRSSKEKLPKQSCKASERSEITFLVCVHNVSEDQDYAILRVPVNSTANDIINQVLIKARRTENSSAFVLVEETEESVGAMDTSGGSGKTFIASSSGGTSSKAAHKKTRRVLSDDTNVFALQMGWKTPSRFLLEKRTNINEAQKVEKPKSNSLNVLRSLNLRKKQPAPTAQS</sequence>
<feature type="domain" description="Ras-GEF" evidence="11">
    <location>
        <begin position="1528"/>
        <end position="1772"/>
    </location>
</feature>
<feature type="region of interest" description="Disordered" evidence="8">
    <location>
        <begin position="1786"/>
        <end position="1806"/>
    </location>
</feature>
<dbReference type="InterPro" id="IPR001192">
    <property type="entry name" value="PI-PLC_fam"/>
</dbReference>
<dbReference type="InterPro" id="IPR036770">
    <property type="entry name" value="Ankyrin_rpt-contain_sf"/>
</dbReference>
<proteinExistence type="predicted"/>
<dbReference type="InterPro" id="IPR035892">
    <property type="entry name" value="C2_domain_sf"/>
</dbReference>
<dbReference type="InterPro" id="IPR036964">
    <property type="entry name" value="RASGEF_cat_dom_sf"/>
</dbReference>
<feature type="domain" description="PI-PLC Y-box" evidence="10">
    <location>
        <begin position="2751"/>
        <end position="2913"/>
    </location>
</feature>
<dbReference type="EMBL" id="KL363188">
    <property type="protein sequence ID" value="KFD57591.1"/>
    <property type="molecule type" value="Genomic_DNA"/>
</dbReference>
<dbReference type="InterPro" id="IPR001895">
    <property type="entry name" value="RASGEF_cat_dom"/>
</dbReference>
<dbReference type="Gene3D" id="1.25.40.20">
    <property type="entry name" value="Ankyrin repeat-containing domain"/>
    <property type="match status" value="1"/>
</dbReference>
<feature type="domain" description="Ras-associating" evidence="12">
    <location>
        <begin position="3087"/>
        <end position="3185"/>
    </location>
</feature>
<dbReference type="SMART" id="SM00148">
    <property type="entry name" value="PLCXc"/>
    <property type="match status" value="1"/>
</dbReference>
<dbReference type="GO" id="GO:0007265">
    <property type="term" value="P:Ras protein signal transduction"/>
    <property type="evidence" value="ECO:0007669"/>
    <property type="project" value="TreeGrafter"/>
</dbReference>
<keyword evidence="6" id="KW-0344">Guanine-nucleotide releasing factor</keyword>
<feature type="compositionally biased region" description="Low complexity" evidence="8">
    <location>
        <begin position="2196"/>
        <end position="2207"/>
    </location>
</feature>
<dbReference type="InterPro" id="IPR000909">
    <property type="entry name" value="PLipase_C_PInositol-sp_X_dom"/>
</dbReference>
<comment type="catalytic activity">
    <reaction evidence="7">
        <text>a 1,2-diacyl-sn-glycero-3-phospho-(1D-myo-inositol-4,5-bisphosphate) + H2O = 1D-myo-inositol 1,4,5-trisphosphate + a 1,2-diacyl-sn-glycerol + H(+)</text>
        <dbReference type="Rhea" id="RHEA:33179"/>
        <dbReference type="ChEBI" id="CHEBI:15377"/>
        <dbReference type="ChEBI" id="CHEBI:15378"/>
        <dbReference type="ChEBI" id="CHEBI:17815"/>
        <dbReference type="ChEBI" id="CHEBI:58456"/>
        <dbReference type="ChEBI" id="CHEBI:203600"/>
        <dbReference type="EC" id="3.1.4.11"/>
    </reaction>
</comment>
<dbReference type="GO" id="GO:0007186">
    <property type="term" value="P:G protein-coupled receptor signaling pathway"/>
    <property type="evidence" value="ECO:0007669"/>
    <property type="project" value="TreeGrafter"/>
</dbReference>
<feature type="region of interest" description="Disordered" evidence="8">
    <location>
        <begin position="276"/>
        <end position="339"/>
    </location>
</feature>
<protein>
    <recommendedName>
        <fullName evidence="1 7">Phosphoinositide phospholipase C</fullName>
        <ecNumber evidence="1 7">3.1.4.11</ecNumber>
    </recommendedName>
</protein>
<feature type="region of interest" description="Disordered" evidence="8">
    <location>
        <begin position="3335"/>
        <end position="3367"/>
    </location>
</feature>
<evidence type="ECO:0000256" key="8">
    <source>
        <dbReference type="SAM" id="MobiDB-lite"/>
    </source>
</evidence>
<evidence type="ECO:0000313" key="14">
    <source>
        <dbReference type="Proteomes" id="UP000030764"/>
    </source>
</evidence>
<dbReference type="GO" id="GO:0051209">
    <property type="term" value="P:release of sequestered calcium ion into cytosol"/>
    <property type="evidence" value="ECO:0007669"/>
    <property type="project" value="TreeGrafter"/>
</dbReference>
<evidence type="ECO:0000256" key="6">
    <source>
        <dbReference type="PROSITE-ProRule" id="PRU00168"/>
    </source>
</evidence>
<evidence type="ECO:0000313" key="13">
    <source>
        <dbReference type="EMBL" id="KFD57591.1"/>
    </source>
</evidence>
<feature type="compositionally biased region" description="Basic and acidic residues" evidence="8">
    <location>
        <begin position="3335"/>
        <end position="3344"/>
    </location>
</feature>
<keyword evidence="2 7" id="KW-0378">Hydrolase</keyword>
<dbReference type="InterPro" id="IPR017946">
    <property type="entry name" value="PLC-like_Pdiesterase_TIM-brl"/>
</dbReference>
<dbReference type="PROSITE" id="PS50008">
    <property type="entry name" value="PIPLC_Y_DOMAIN"/>
    <property type="match status" value="1"/>
</dbReference>
<feature type="compositionally biased region" description="Low complexity" evidence="8">
    <location>
        <begin position="3345"/>
        <end position="3354"/>
    </location>
</feature>
<dbReference type="Pfam" id="PF00387">
    <property type="entry name" value="PI-PLC-Y"/>
    <property type="match status" value="1"/>
</dbReference>
<feature type="domain" description="C2" evidence="9">
    <location>
        <begin position="2920"/>
        <end position="3044"/>
    </location>
</feature>
<dbReference type="SUPFAM" id="SSF47473">
    <property type="entry name" value="EF-hand"/>
    <property type="match status" value="1"/>
</dbReference>
<evidence type="ECO:0000259" key="12">
    <source>
        <dbReference type="PROSITE" id="PS50200"/>
    </source>
</evidence>
<evidence type="ECO:0000256" key="7">
    <source>
        <dbReference type="RuleBase" id="RU361133"/>
    </source>
</evidence>
<feature type="compositionally biased region" description="Low complexity" evidence="8">
    <location>
        <begin position="1042"/>
        <end position="1060"/>
    </location>
</feature>
<dbReference type="GO" id="GO:0005085">
    <property type="term" value="F:guanyl-nucleotide exchange factor activity"/>
    <property type="evidence" value="ECO:0007669"/>
    <property type="project" value="UniProtKB-KW"/>
</dbReference>
<accession>A0A085MK45</accession>
<gene>
    <name evidence="13" type="ORF">M513_01694</name>
</gene>
<dbReference type="InterPro" id="IPR011992">
    <property type="entry name" value="EF-hand-dom_pair"/>
</dbReference>
<dbReference type="GO" id="GO:0046488">
    <property type="term" value="P:phosphatidylinositol metabolic process"/>
    <property type="evidence" value="ECO:0007669"/>
    <property type="project" value="TreeGrafter"/>
</dbReference>
<dbReference type="GO" id="GO:0016042">
    <property type="term" value="P:lipid catabolic process"/>
    <property type="evidence" value="ECO:0007669"/>
    <property type="project" value="UniProtKB-KW"/>
</dbReference>
<evidence type="ECO:0000259" key="11">
    <source>
        <dbReference type="PROSITE" id="PS50009"/>
    </source>
</evidence>
<evidence type="ECO:0000259" key="9">
    <source>
        <dbReference type="PROSITE" id="PS50004"/>
    </source>
</evidence>
<feature type="compositionally biased region" description="Basic and acidic residues" evidence="8">
    <location>
        <begin position="1786"/>
        <end position="1798"/>
    </location>
</feature>
<organism evidence="13 14">
    <name type="scientific">Trichuris suis</name>
    <name type="common">pig whipworm</name>
    <dbReference type="NCBI Taxonomy" id="68888"/>
    <lineage>
        <taxon>Eukaryota</taxon>
        <taxon>Metazoa</taxon>
        <taxon>Ecdysozoa</taxon>
        <taxon>Nematoda</taxon>
        <taxon>Enoplea</taxon>
        <taxon>Dorylaimia</taxon>
        <taxon>Trichinellida</taxon>
        <taxon>Trichuridae</taxon>
        <taxon>Trichuris</taxon>
    </lineage>
</organism>
<keyword evidence="4 7" id="KW-0443">Lipid metabolism</keyword>
<evidence type="ECO:0000256" key="5">
    <source>
        <dbReference type="ARBA" id="ARBA00023224"/>
    </source>
</evidence>
<feature type="region of interest" description="Disordered" evidence="8">
    <location>
        <begin position="2196"/>
        <end position="2233"/>
    </location>
</feature>
<dbReference type="InterPro" id="IPR001711">
    <property type="entry name" value="PLipase_C_Pinositol-sp_Y"/>
</dbReference>
<dbReference type="SUPFAM" id="SSF48403">
    <property type="entry name" value="Ankyrin repeat"/>
    <property type="match status" value="1"/>
</dbReference>
<dbReference type="Gene3D" id="3.20.20.190">
    <property type="entry name" value="Phosphatidylinositol (PI) phosphodiesterase"/>
    <property type="match status" value="1"/>
</dbReference>
<evidence type="ECO:0000259" key="10">
    <source>
        <dbReference type="PROSITE" id="PS50008"/>
    </source>
</evidence>
<dbReference type="GO" id="GO:0004435">
    <property type="term" value="F:phosphatidylinositol-4,5-bisphosphate phospholipase C activity"/>
    <property type="evidence" value="ECO:0007669"/>
    <property type="project" value="UniProtKB-EC"/>
</dbReference>
<keyword evidence="3 7" id="KW-0442">Lipid degradation</keyword>
<dbReference type="FunFam" id="3.20.20.190:FF:000039">
    <property type="entry name" value="Phosphoinositide phospholipase C"/>
    <property type="match status" value="1"/>
</dbReference>
<dbReference type="InterPro" id="IPR029071">
    <property type="entry name" value="Ubiquitin-like_domsf"/>
</dbReference>
<evidence type="ECO:0000256" key="4">
    <source>
        <dbReference type="ARBA" id="ARBA00023098"/>
    </source>
</evidence>
<feature type="region of interest" description="Disordered" evidence="8">
    <location>
        <begin position="1844"/>
        <end position="1863"/>
    </location>
</feature>
<dbReference type="Pfam" id="PF12796">
    <property type="entry name" value="Ank_2"/>
    <property type="match status" value="1"/>
</dbReference>
<feature type="compositionally biased region" description="Polar residues" evidence="8">
    <location>
        <begin position="301"/>
        <end position="312"/>
    </location>
</feature>
<dbReference type="InterPro" id="IPR002110">
    <property type="entry name" value="Ankyrin_rpt"/>
</dbReference>
<evidence type="ECO:0000256" key="2">
    <source>
        <dbReference type="ARBA" id="ARBA00022801"/>
    </source>
</evidence>
<dbReference type="Pfam" id="PF00617">
    <property type="entry name" value="RasGEF"/>
    <property type="match status" value="1"/>
</dbReference>
<dbReference type="PROSITE" id="PS50200">
    <property type="entry name" value="RA"/>
    <property type="match status" value="2"/>
</dbReference>
<dbReference type="GO" id="GO:0048015">
    <property type="term" value="P:phosphatidylinositol-mediated signaling"/>
    <property type="evidence" value="ECO:0007669"/>
    <property type="project" value="TreeGrafter"/>
</dbReference>
<dbReference type="InterPro" id="IPR000159">
    <property type="entry name" value="RA_dom"/>
</dbReference>
<dbReference type="InterPro" id="IPR019748">
    <property type="entry name" value="FERM_central"/>
</dbReference>
<dbReference type="Gene3D" id="1.10.840.10">
    <property type="entry name" value="Ras guanine-nucleotide exchange factors catalytic domain"/>
    <property type="match status" value="2"/>
</dbReference>
<reference evidence="13 14" key="1">
    <citation type="journal article" date="2014" name="Nat. Genet.">
        <title>Genome and transcriptome of the porcine whipworm Trichuris suis.</title>
        <authorList>
            <person name="Jex A.R."/>
            <person name="Nejsum P."/>
            <person name="Schwarz E.M."/>
            <person name="Hu L."/>
            <person name="Young N.D."/>
            <person name="Hall R.S."/>
            <person name="Korhonen P.K."/>
            <person name="Liao S."/>
            <person name="Thamsborg S."/>
            <person name="Xia J."/>
            <person name="Xu P."/>
            <person name="Wang S."/>
            <person name="Scheerlinck J.P."/>
            <person name="Hofmann A."/>
            <person name="Sternberg P.W."/>
            <person name="Wang J."/>
            <person name="Gasser R.B."/>
        </authorList>
    </citation>
    <scope>NUCLEOTIDE SEQUENCE [LARGE SCALE GENOMIC DNA]</scope>
    <source>
        <strain evidence="13">DCEP-RM93M</strain>
    </source>
</reference>
<dbReference type="SMART" id="SM00147">
    <property type="entry name" value="RasGEF"/>
    <property type="match status" value="1"/>
</dbReference>
<dbReference type="Gene3D" id="2.60.40.150">
    <property type="entry name" value="C2 domain"/>
    <property type="match status" value="1"/>
</dbReference>
<dbReference type="SUPFAM" id="SSF49562">
    <property type="entry name" value="C2 domain (Calcium/lipid-binding domain, CaLB)"/>
    <property type="match status" value="1"/>
</dbReference>
<keyword evidence="5" id="KW-0807">Transducer</keyword>
<dbReference type="SMART" id="SM00248">
    <property type="entry name" value="ANK"/>
    <property type="match status" value="3"/>
</dbReference>
<dbReference type="PROSITE" id="PS50009">
    <property type="entry name" value="RASGEF_CAT"/>
    <property type="match status" value="1"/>
</dbReference>
<feature type="compositionally biased region" description="Polar residues" evidence="8">
    <location>
        <begin position="2674"/>
        <end position="2687"/>
    </location>
</feature>
<feature type="compositionally biased region" description="Polar residues" evidence="8">
    <location>
        <begin position="849"/>
        <end position="862"/>
    </location>
</feature>
<dbReference type="SUPFAM" id="SSF51695">
    <property type="entry name" value="PLC-like phosphodiesterases"/>
    <property type="match status" value="1"/>
</dbReference>
<dbReference type="PANTHER" id="PTHR10336">
    <property type="entry name" value="PHOSPHOINOSITIDE-SPECIFIC PHOSPHOLIPASE C FAMILY PROTEIN"/>
    <property type="match status" value="1"/>
</dbReference>
<dbReference type="PRINTS" id="PR00390">
    <property type="entry name" value="PHPHLIPASEC"/>
</dbReference>
<dbReference type="InterPro" id="IPR000008">
    <property type="entry name" value="C2_dom"/>
</dbReference>
<feature type="compositionally biased region" description="Polar residues" evidence="8">
    <location>
        <begin position="320"/>
        <end position="338"/>
    </location>
</feature>
<dbReference type="SUPFAM" id="SSF48366">
    <property type="entry name" value="Ras GEF"/>
    <property type="match status" value="2"/>
</dbReference>
<dbReference type="InterPro" id="IPR023578">
    <property type="entry name" value="Ras_GEF_dom_sf"/>
</dbReference>
<feature type="domain" description="Ras-associating" evidence="12">
    <location>
        <begin position="3223"/>
        <end position="3333"/>
    </location>
</feature>
<dbReference type="Pfam" id="PF00788">
    <property type="entry name" value="RA"/>
    <property type="match status" value="2"/>
</dbReference>
<feature type="region of interest" description="Disordered" evidence="8">
    <location>
        <begin position="2610"/>
        <end position="2706"/>
    </location>
</feature>
<feature type="region of interest" description="Disordered" evidence="8">
    <location>
        <begin position="822"/>
        <end position="862"/>
    </location>
</feature>
<dbReference type="EC" id="3.1.4.11" evidence="1 7"/>